<dbReference type="InterPro" id="IPR002358">
    <property type="entry name" value="Ribosomal_uL6_CS"/>
</dbReference>
<keyword evidence="11" id="KW-1185">Reference proteome</keyword>
<dbReference type="Gene3D" id="3.90.930.12">
    <property type="entry name" value="Ribosomal protein L6, alpha-beta domain"/>
    <property type="match status" value="2"/>
</dbReference>
<dbReference type="EMBL" id="LROS01000022">
    <property type="protein sequence ID" value="OBR93014.1"/>
    <property type="molecule type" value="Genomic_DNA"/>
</dbReference>
<reference evidence="10 11" key="1">
    <citation type="journal article" date="2012" name="Front. Microbiol.">
        <title>Draft Genome Sequence of the Virulent Strain 01-B526 of the Fish Pathogen Aeromonas salmonicida.</title>
        <authorList>
            <person name="Charette S.J."/>
            <person name="Brochu F."/>
            <person name="Boyle B."/>
            <person name="Filion G."/>
            <person name="Tanaka K.H."/>
            <person name="Derome N."/>
        </authorList>
    </citation>
    <scope>NUCLEOTIDE SEQUENCE [LARGE SCALE GENOMIC DNA]</scope>
    <source>
        <strain evidence="10 11">P11</strain>
    </source>
</reference>
<feature type="domain" description="Large ribosomal subunit protein uL6 alpha-beta" evidence="9">
    <location>
        <begin position="125"/>
        <end position="199"/>
    </location>
</feature>
<dbReference type="GO" id="GO:0003735">
    <property type="term" value="F:structural constituent of ribosome"/>
    <property type="evidence" value="ECO:0007669"/>
    <property type="project" value="UniProtKB-UniRule"/>
</dbReference>
<proteinExistence type="inferred from homology"/>
<dbReference type="InterPro" id="IPR000702">
    <property type="entry name" value="Ribosomal_uL6-like"/>
</dbReference>
<evidence type="ECO:0000256" key="3">
    <source>
        <dbReference type="ARBA" id="ARBA00022884"/>
    </source>
</evidence>
<dbReference type="PIRSF" id="PIRSF002162">
    <property type="entry name" value="Ribosomal_L6"/>
    <property type="match status" value="1"/>
</dbReference>
<feature type="domain" description="Large ribosomal subunit protein uL6 alpha-beta" evidence="9">
    <location>
        <begin position="45"/>
        <end position="117"/>
    </location>
</feature>
<dbReference type="InterPro" id="IPR020040">
    <property type="entry name" value="Ribosomal_uL6_a/b-dom"/>
</dbReference>
<keyword evidence="4 6" id="KW-0689">Ribosomal protein</keyword>
<dbReference type="PATRIC" id="fig|1353534.3.peg.2348"/>
<dbReference type="AlphaFoldDB" id="A0A1A6ASH2"/>
<evidence type="ECO:0000256" key="4">
    <source>
        <dbReference type="ARBA" id="ARBA00022980"/>
    </source>
</evidence>
<evidence type="ECO:0000256" key="2">
    <source>
        <dbReference type="ARBA" id="ARBA00022730"/>
    </source>
</evidence>
<dbReference type="NCBIfam" id="TIGR03654">
    <property type="entry name" value="L6_bact"/>
    <property type="match status" value="1"/>
</dbReference>
<dbReference type="GO" id="GO:0019843">
    <property type="term" value="F:rRNA binding"/>
    <property type="evidence" value="ECO:0007669"/>
    <property type="project" value="UniProtKB-UniRule"/>
</dbReference>
<evidence type="ECO:0000313" key="11">
    <source>
        <dbReference type="Proteomes" id="UP000093954"/>
    </source>
</evidence>
<dbReference type="FunFam" id="3.90.930.12:FF:000001">
    <property type="entry name" value="50S ribosomal protein L6"/>
    <property type="match status" value="1"/>
</dbReference>
<dbReference type="FunFam" id="3.90.930.12:FF:000002">
    <property type="entry name" value="50S ribosomal protein L6"/>
    <property type="match status" value="1"/>
</dbReference>
<dbReference type="PANTHER" id="PTHR11655">
    <property type="entry name" value="60S/50S RIBOSOMAL PROTEIN L6/L9"/>
    <property type="match status" value="1"/>
</dbReference>
<evidence type="ECO:0000256" key="5">
    <source>
        <dbReference type="ARBA" id="ARBA00023274"/>
    </source>
</evidence>
<dbReference type="PANTHER" id="PTHR11655:SF14">
    <property type="entry name" value="LARGE RIBOSOMAL SUBUNIT PROTEIN UL6M"/>
    <property type="match status" value="1"/>
</dbReference>
<dbReference type="PROSITE" id="PS00525">
    <property type="entry name" value="RIBOSOMAL_L6_1"/>
    <property type="match status" value="1"/>
</dbReference>
<evidence type="ECO:0000256" key="1">
    <source>
        <dbReference type="ARBA" id="ARBA00009356"/>
    </source>
</evidence>
<evidence type="ECO:0000256" key="6">
    <source>
        <dbReference type="HAMAP-Rule" id="MF_01365"/>
    </source>
</evidence>
<dbReference type="InterPro" id="IPR036789">
    <property type="entry name" value="Ribosomal_uL6-like_a/b-dom_sf"/>
</dbReference>
<keyword evidence="5 6" id="KW-0687">Ribonucleoprotein</keyword>
<dbReference type="GO" id="GO:0002181">
    <property type="term" value="P:cytoplasmic translation"/>
    <property type="evidence" value="ECO:0007669"/>
    <property type="project" value="TreeGrafter"/>
</dbReference>
<comment type="function">
    <text evidence="6 8">This protein binds to the 23S rRNA, and is important in its secondary structure. It is located near the subunit interface in the base of the L7/L12 stalk, and near the tRNA binding site of the peptidyltransferase center.</text>
</comment>
<dbReference type="Proteomes" id="UP000093954">
    <property type="component" value="Unassembled WGS sequence"/>
</dbReference>
<gene>
    <name evidence="6 10" type="primary">rplF</name>
    <name evidence="10" type="ORF">CLRAG_23080</name>
</gene>
<accession>A0A1A6ASH2</accession>
<keyword evidence="2 6" id="KW-0699">rRNA-binding</keyword>
<dbReference type="Pfam" id="PF00347">
    <property type="entry name" value="Ribosomal_L6"/>
    <property type="match status" value="2"/>
</dbReference>
<dbReference type="InterPro" id="IPR019906">
    <property type="entry name" value="Ribosomal_uL6_bac-type"/>
</dbReference>
<sequence length="214" mass="23732">MEKYFATYGSFKNELRLVVNDIYYEPIRNTGGVMMSRIGKLPIAIPSGVTFAVTPDNVVTVKGPKGQLVKAMRKDMNIAVEDNSIVVKRNNDEKESRALHGLTRALINNMVIGVTEGYAKTLELVGVGYRAQLQGKKLVLNLGFSHPIEVEAVEGITFETPAPTKVIVKGIDKELVGDVSADIRNWRKPEPYKGKGIKYENEVIRRKEGKTGKK</sequence>
<comment type="subunit">
    <text evidence="6">Part of the 50S ribosomal subunit.</text>
</comment>
<dbReference type="GO" id="GO:0022625">
    <property type="term" value="C:cytosolic large ribosomal subunit"/>
    <property type="evidence" value="ECO:0007669"/>
    <property type="project" value="UniProtKB-UniRule"/>
</dbReference>
<dbReference type="HAMAP" id="MF_01365_B">
    <property type="entry name" value="Ribosomal_uL6_B"/>
    <property type="match status" value="1"/>
</dbReference>
<comment type="similarity">
    <text evidence="1 6 7">Belongs to the universal ribosomal protein uL6 family.</text>
</comment>
<evidence type="ECO:0000256" key="8">
    <source>
        <dbReference type="RuleBase" id="RU003870"/>
    </source>
</evidence>
<comment type="caution">
    <text evidence="10">The sequence shown here is derived from an EMBL/GenBank/DDBJ whole genome shotgun (WGS) entry which is preliminary data.</text>
</comment>
<dbReference type="PRINTS" id="PR00059">
    <property type="entry name" value="RIBOSOMALL6"/>
</dbReference>
<protein>
    <recommendedName>
        <fullName evidence="6">Large ribosomal subunit protein uL6</fullName>
    </recommendedName>
</protein>
<evidence type="ECO:0000259" key="9">
    <source>
        <dbReference type="Pfam" id="PF00347"/>
    </source>
</evidence>
<dbReference type="SUPFAM" id="SSF56053">
    <property type="entry name" value="Ribosomal protein L6"/>
    <property type="match status" value="2"/>
</dbReference>
<keyword evidence="3 6" id="KW-0694">RNA-binding</keyword>
<evidence type="ECO:0000256" key="7">
    <source>
        <dbReference type="RuleBase" id="RU003869"/>
    </source>
</evidence>
<organism evidence="10 11">
    <name type="scientific">Clostridium ragsdalei P11</name>
    <dbReference type="NCBI Taxonomy" id="1353534"/>
    <lineage>
        <taxon>Bacteria</taxon>
        <taxon>Bacillati</taxon>
        <taxon>Bacillota</taxon>
        <taxon>Clostridia</taxon>
        <taxon>Eubacteriales</taxon>
        <taxon>Clostridiaceae</taxon>
        <taxon>Clostridium</taxon>
    </lineage>
</organism>
<name>A0A1A6ASH2_9CLOT</name>
<evidence type="ECO:0000313" key="10">
    <source>
        <dbReference type="EMBL" id="OBR93014.1"/>
    </source>
</evidence>